<dbReference type="AlphaFoldDB" id="A0ABD2CJ61"/>
<evidence type="ECO:0000313" key="2">
    <source>
        <dbReference type="Proteomes" id="UP001607303"/>
    </source>
</evidence>
<comment type="caution">
    <text evidence="1">The sequence shown here is derived from an EMBL/GenBank/DDBJ whole genome shotgun (WGS) entry which is preliminary data.</text>
</comment>
<evidence type="ECO:0000313" key="1">
    <source>
        <dbReference type="EMBL" id="KAL2745134.1"/>
    </source>
</evidence>
<dbReference type="Proteomes" id="UP001607303">
    <property type="component" value="Unassembled WGS sequence"/>
</dbReference>
<name>A0ABD2CJ61_VESMC</name>
<sequence length="163" mass="18891">MTCQPTGKLGFTNLFREKNWRELWTRDEYQKAGKKQGKEYEYDKNEEGKWEGRVVPYSLYAKEKQWGEEVWPETGSKRCKVAGASAEDTLGPLSPDSFHPFSFVSPFDGTQEAKSRDVQHPLLVQSISRIFQTIRQDREEGSPRDDSQTRVTRFGKVWTFVAC</sequence>
<protein>
    <submittedName>
        <fullName evidence="1">Uncharacterized protein</fullName>
    </submittedName>
</protein>
<keyword evidence="2" id="KW-1185">Reference proteome</keyword>
<proteinExistence type="predicted"/>
<accession>A0ABD2CJ61</accession>
<reference evidence="1 2" key="1">
    <citation type="journal article" date="2024" name="Ann. Entomol. Soc. Am.">
        <title>Genomic analyses of the southern and eastern yellowjacket wasps (Hymenoptera: Vespidae) reveal evolutionary signatures of social life.</title>
        <authorList>
            <person name="Catto M.A."/>
            <person name="Caine P.B."/>
            <person name="Orr S.E."/>
            <person name="Hunt B.G."/>
            <person name="Goodisman M.A.D."/>
        </authorList>
    </citation>
    <scope>NUCLEOTIDE SEQUENCE [LARGE SCALE GENOMIC DNA]</scope>
    <source>
        <strain evidence="1">232</strain>
        <tissue evidence="1">Head and thorax</tissue>
    </source>
</reference>
<organism evidence="1 2">
    <name type="scientific">Vespula maculifrons</name>
    <name type="common">Eastern yellow jacket</name>
    <name type="synonym">Wasp</name>
    <dbReference type="NCBI Taxonomy" id="7453"/>
    <lineage>
        <taxon>Eukaryota</taxon>
        <taxon>Metazoa</taxon>
        <taxon>Ecdysozoa</taxon>
        <taxon>Arthropoda</taxon>
        <taxon>Hexapoda</taxon>
        <taxon>Insecta</taxon>
        <taxon>Pterygota</taxon>
        <taxon>Neoptera</taxon>
        <taxon>Endopterygota</taxon>
        <taxon>Hymenoptera</taxon>
        <taxon>Apocrita</taxon>
        <taxon>Aculeata</taxon>
        <taxon>Vespoidea</taxon>
        <taxon>Vespidae</taxon>
        <taxon>Vespinae</taxon>
        <taxon>Vespula</taxon>
    </lineage>
</organism>
<gene>
    <name evidence="1" type="ORF">V1477_006551</name>
</gene>
<dbReference type="EMBL" id="JAYRBN010000046">
    <property type="protein sequence ID" value="KAL2745134.1"/>
    <property type="molecule type" value="Genomic_DNA"/>
</dbReference>